<dbReference type="InterPro" id="IPR009060">
    <property type="entry name" value="UBA-like_sf"/>
</dbReference>
<dbReference type="Gene3D" id="2.60.40.10">
    <property type="entry name" value="Immunoglobulins"/>
    <property type="match status" value="1"/>
</dbReference>
<proteinExistence type="predicted"/>
<protein>
    <recommendedName>
        <fullName evidence="1">Nbr1 FW domain-containing protein</fullName>
    </recommendedName>
</protein>
<dbReference type="GO" id="GO:0016236">
    <property type="term" value="P:macroautophagy"/>
    <property type="evidence" value="ECO:0007669"/>
    <property type="project" value="TreeGrafter"/>
</dbReference>
<sequence length="237" mass="25790">MDQDDNEDPVEAELLQLLAPFSSLVTTDKDELIRQFQAIGANMNQETATFFLEMSNWNLQAAVGCYFDTLGQPGIPSMKFLNDMTIGKGEKIMPNTEYQLKFLVQNSGDIQWIQGTYIALKASTNMPQSTSARNNKIYVPSISSNDTAIVTVRAVSPSDEGVYVTNWAMYTPNGFEFGETISITMEVSKTGTMTLTQASSGGAVGANNIGTIEDGGTIADEVTVEDGDTIDDVDMWD</sequence>
<dbReference type="Pfam" id="PF14555">
    <property type="entry name" value="UBA_4"/>
    <property type="match status" value="1"/>
</dbReference>
<reference evidence="2" key="2">
    <citation type="submission" date="2010-05" db="EMBL/GenBank/DDBJ databases">
        <authorList>
            <person name="Almeida L.G."/>
            <person name="Nicolas M.F."/>
            <person name="Souza R.C."/>
            <person name="Vasconcelos A.T.R."/>
        </authorList>
    </citation>
    <scope>NUCLEOTIDE SEQUENCE</scope>
</reference>
<dbReference type="VEuPathDB" id="VectorBase:ADAR2_005400"/>
<dbReference type="GO" id="GO:0043130">
    <property type="term" value="F:ubiquitin binding"/>
    <property type="evidence" value="ECO:0007669"/>
    <property type="project" value="TreeGrafter"/>
</dbReference>
<dbReference type="Pfam" id="PF16158">
    <property type="entry name" value="N_BRCA1_IG"/>
    <property type="match status" value="1"/>
</dbReference>
<dbReference type="HOGENOM" id="CLU_076188_0_1_1"/>
<dbReference type="PANTHER" id="PTHR20930:SF0">
    <property type="entry name" value="PROTEIN ILRUN"/>
    <property type="match status" value="1"/>
</dbReference>
<dbReference type="InterPro" id="IPR039517">
    <property type="entry name" value="C6orf106_UBA-like"/>
</dbReference>
<evidence type="ECO:0000313" key="3">
    <source>
        <dbReference type="EnsemblMetazoa" id="ADAC004111-PA"/>
    </source>
</evidence>
<dbReference type="CDD" id="cd14947">
    <property type="entry name" value="NBR1_like"/>
    <property type="match status" value="1"/>
</dbReference>
<evidence type="ECO:0000313" key="4">
    <source>
        <dbReference type="Proteomes" id="UP000000673"/>
    </source>
</evidence>
<dbReference type="AlphaFoldDB" id="W5JLG8"/>
<reference evidence="3" key="4">
    <citation type="submission" date="2015-06" db="UniProtKB">
        <authorList>
            <consortium name="EnsemblMetazoa"/>
        </authorList>
    </citation>
    <scope>IDENTIFICATION</scope>
</reference>
<dbReference type="Gene3D" id="1.10.8.10">
    <property type="entry name" value="DNA helicase RuvA subunit, C-terminal domain"/>
    <property type="match status" value="1"/>
</dbReference>
<dbReference type="SUPFAM" id="SSF46934">
    <property type="entry name" value="UBA-like"/>
    <property type="match status" value="1"/>
</dbReference>
<dbReference type="EMBL" id="ADMH02001082">
    <property type="protein sequence ID" value="ETN64153.1"/>
    <property type="molecule type" value="Genomic_DNA"/>
</dbReference>
<dbReference type="STRING" id="43151.W5JLG8"/>
<evidence type="ECO:0000259" key="1">
    <source>
        <dbReference type="Pfam" id="PF16158"/>
    </source>
</evidence>
<organism evidence="2">
    <name type="scientific">Anopheles darlingi</name>
    <name type="common">Mosquito</name>
    <dbReference type="NCBI Taxonomy" id="43151"/>
    <lineage>
        <taxon>Eukaryota</taxon>
        <taxon>Metazoa</taxon>
        <taxon>Ecdysozoa</taxon>
        <taxon>Arthropoda</taxon>
        <taxon>Hexapoda</taxon>
        <taxon>Insecta</taxon>
        <taxon>Pterygota</taxon>
        <taxon>Neoptera</taxon>
        <taxon>Endopterygota</taxon>
        <taxon>Diptera</taxon>
        <taxon>Nematocera</taxon>
        <taxon>Culicoidea</taxon>
        <taxon>Culicidae</taxon>
        <taxon>Anophelinae</taxon>
        <taxon>Anopheles</taxon>
    </lineage>
</organism>
<evidence type="ECO:0000313" key="2">
    <source>
        <dbReference type="EMBL" id="ETN64153.1"/>
    </source>
</evidence>
<dbReference type="GO" id="GO:0000407">
    <property type="term" value="C:phagophore assembly site"/>
    <property type="evidence" value="ECO:0007669"/>
    <property type="project" value="TreeGrafter"/>
</dbReference>
<dbReference type="Proteomes" id="UP000000673">
    <property type="component" value="Unassembled WGS sequence"/>
</dbReference>
<dbReference type="CDD" id="cd14349">
    <property type="entry name" value="UBA_CF106"/>
    <property type="match status" value="1"/>
</dbReference>
<feature type="domain" description="Nbr1 FW" evidence="1">
    <location>
        <begin position="85"/>
        <end position="187"/>
    </location>
</feature>
<reference evidence="2 4" key="1">
    <citation type="journal article" date="2010" name="BMC Genomics">
        <title>Combination of measures distinguishes pre-miRNAs from other stem-loops in the genome of the newly sequenced Anopheles darlingi.</title>
        <authorList>
            <person name="Mendes N.D."/>
            <person name="Freitas A.T."/>
            <person name="Vasconcelos A.T."/>
            <person name="Sagot M.F."/>
        </authorList>
    </citation>
    <scope>NUCLEOTIDE SEQUENCE</scope>
</reference>
<keyword evidence="4" id="KW-1185">Reference proteome</keyword>
<dbReference type="PANTHER" id="PTHR20930">
    <property type="entry name" value="OVARIAN CARCINOMA ANTIGEN CA125-RELATED"/>
    <property type="match status" value="1"/>
</dbReference>
<accession>W5JLG8</accession>
<dbReference type="eggNOG" id="KOG4351">
    <property type="taxonomic scope" value="Eukaryota"/>
</dbReference>
<gene>
    <name evidence="2" type="ORF">AND_004111</name>
</gene>
<dbReference type="InterPro" id="IPR032350">
    <property type="entry name" value="Nbr1_FW"/>
</dbReference>
<dbReference type="EnsemblMetazoa" id="ADAC004111-RA">
    <property type="protein sequence ID" value="ADAC004111-PA"/>
    <property type="gene ID" value="ADAC004111"/>
</dbReference>
<dbReference type="OMA" id="LESCNWN"/>
<name>W5JLG8_ANODA</name>
<reference evidence="2" key="3">
    <citation type="journal article" date="2013" name="Nucleic Acids Res.">
        <title>The genome of Anopheles darlingi, the main neotropical malaria vector.</title>
        <authorList>
            <person name="Marinotti O."/>
            <person name="Cerqueira G.C."/>
            <person name="de Almeida L.G."/>
            <person name="Ferro M.I."/>
            <person name="Loreto E.L."/>
            <person name="Zaha A."/>
            <person name="Teixeira S.M."/>
            <person name="Wespiser A.R."/>
            <person name="Almeida E Silva A."/>
            <person name="Schlindwein A.D."/>
            <person name="Pacheco A.C."/>
            <person name="Silva A.L."/>
            <person name="Graveley B.R."/>
            <person name="Walenz B.P."/>
            <person name="Lima Bde A."/>
            <person name="Ribeiro C.A."/>
            <person name="Nunes-Silva C.G."/>
            <person name="de Carvalho C.R."/>
            <person name="Soares C.M."/>
            <person name="de Menezes C.B."/>
            <person name="Matiolli C."/>
            <person name="Caffrey D."/>
            <person name="Araujo D.A."/>
            <person name="de Oliveira D.M."/>
            <person name="Golenbock D."/>
            <person name="Grisard E.C."/>
            <person name="Fantinatti-Garboggini F."/>
            <person name="de Carvalho F.M."/>
            <person name="Barcellos F.G."/>
            <person name="Prosdocimi F."/>
            <person name="May G."/>
            <person name="Azevedo Junior G.M."/>
            <person name="Guimaraes G.M."/>
            <person name="Goldman G.H."/>
            <person name="Padilha I.Q."/>
            <person name="Batista Jda S."/>
            <person name="Ferro J.A."/>
            <person name="Ribeiro J.M."/>
            <person name="Fietto J.L."/>
            <person name="Dabbas K.M."/>
            <person name="Cerdeira L."/>
            <person name="Agnez-Lima L.F."/>
            <person name="Brocchi M."/>
            <person name="de Carvalho M.O."/>
            <person name="Teixeira Mde M."/>
            <person name="Diniz Maia Mde M."/>
            <person name="Goldman M.H."/>
            <person name="Cruz Schneider M.P."/>
            <person name="Felipe M.S."/>
            <person name="Hungria M."/>
            <person name="Nicolas M.F."/>
            <person name="Pereira M."/>
            <person name="Montes M.A."/>
            <person name="Cantao M.E."/>
            <person name="Vincentz M."/>
            <person name="Rafael M.S."/>
            <person name="Silverman N."/>
            <person name="Stoco P.H."/>
            <person name="Souza R.C."/>
            <person name="Vicentini R."/>
            <person name="Gazzinelli R.T."/>
            <person name="Neves Rde O."/>
            <person name="Silva R."/>
            <person name="Astolfi-Filho S."/>
            <person name="Maciel T.E."/>
            <person name="Urmenyi T.P."/>
            <person name="Tadei W.P."/>
            <person name="Camargo E.P."/>
            <person name="de Vasconcelos A.T."/>
        </authorList>
    </citation>
    <scope>NUCLEOTIDE SEQUENCE</scope>
</reference>
<dbReference type="InterPro" id="IPR013783">
    <property type="entry name" value="Ig-like_fold"/>
</dbReference>
<dbReference type="VEuPathDB" id="VectorBase:ADAC004111"/>